<protein>
    <submittedName>
        <fullName evidence="3">Uncharacterized protein</fullName>
    </submittedName>
</protein>
<reference evidence="3" key="2">
    <citation type="submission" date="2018-05" db="EMBL/GenBank/DDBJ databases">
        <title>OmerRS3 (Oryza meridionalis Reference Sequence Version 3).</title>
        <authorList>
            <person name="Zhang J."/>
            <person name="Kudrna D."/>
            <person name="Lee S."/>
            <person name="Talag J."/>
            <person name="Welchert J."/>
            <person name="Wing R.A."/>
        </authorList>
    </citation>
    <scope>NUCLEOTIDE SEQUENCE [LARGE SCALE GENOMIC DNA]</scope>
    <source>
        <strain evidence="3">cv. OR44</strain>
    </source>
</reference>
<dbReference type="PANTHER" id="PTHR33890">
    <property type="entry name" value="OS10G0571000 PROTEIN"/>
    <property type="match status" value="1"/>
</dbReference>
<dbReference type="EnsemblPlants" id="OMERI07G08020.1">
    <property type="protein sequence ID" value="OMERI07G08020.1"/>
    <property type="gene ID" value="OMERI07G08020"/>
</dbReference>
<keyword evidence="1" id="KW-0175">Coiled coil</keyword>
<evidence type="ECO:0000313" key="4">
    <source>
        <dbReference type="Proteomes" id="UP000008021"/>
    </source>
</evidence>
<feature type="coiled-coil region" evidence="1">
    <location>
        <begin position="127"/>
        <end position="154"/>
    </location>
</feature>
<evidence type="ECO:0000313" key="3">
    <source>
        <dbReference type="EnsemblPlants" id="OMERI07G08020.1"/>
    </source>
</evidence>
<dbReference type="Gramene" id="OMERI07G08020.1">
    <property type="protein sequence ID" value="OMERI07G08020.1"/>
    <property type="gene ID" value="OMERI07G08020"/>
</dbReference>
<dbReference type="PANTHER" id="PTHR33890:SF5">
    <property type="entry name" value="OS10G0571000 PROTEIN"/>
    <property type="match status" value="1"/>
</dbReference>
<feature type="compositionally biased region" description="Basic and acidic residues" evidence="2">
    <location>
        <begin position="177"/>
        <end position="194"/>
    </location>
</feature>
<proteinExistence type="predicted"/>
<name>A0A0E0E9W4_9ORYZ</name>
<dbReference type="HOGENOM" id="CLU_474413_0_0_1"/>
<dbReference type="AlphaFoldDB" id="A0A0E0E9W4"/>
<evidence type="ECO:0000256" key="2">
    <source>
        <dbReference type="SAM" id="MobiDB-lite"/>
    </source>
</evidence>
<reference evidence="3" key="1">
    <citation type="submission" date="2015-04" db="UniProtKB">
        <authorList>
            <consortium name="EnsemblPlants"/>
        </authorList>
    </citation>
    <scope>IDENTIFICATION</scope>
</reference>
<organism evidence="3">
    <name type="scientific">Oryza meridionalis</name>
    <dbReference type="NCBI Taxonomy" id="40149"/>
    <lineage>
        <taxon>Eukaryota</taxon>
        <taxon>Viridiplantae</taxon>
        <taxon>Streptophyta</taxon>
        <taxon>Embryophyta</taxon>
        <taxon>Tracheophyta</taxon>
        <taxon>Spermatophyta</taxon>
        <taxon>Magnoliopsida</taxon>
        <taxon>Liliopsida</taxon>
        <taxon>Poales</taxon>
        <taxon>Poaceae</taxon>
        <taxon>BOP clade</taxon>
        <taxon>Oryzoideae</taxon>
        <taxon>Oryzeae</taxon>
        <taxon>Oryzinae</taxon>
        <taxon>Oryza</taxon>
    </lineage>
</organism>
<feature type="region of interest" description="Disordered" evidence="2">
    <location>
        <begin position="167"/>
        <end position="197"/>
    </location>
</feature>
<dbReference type="Proteomes" id="UP000008021">
    <property type="component" value="Chromosome 7"/>
</dbReference>
<sequence>MASYALDLRRGLAVFAGTGRPEEAVLRKNVAWADARRMEAVEIASAARRVLEKELRCMAARDHPVIPELAALITAMRESTKSLVLQDSSGGDAAGLLDSAIKFEDAVVEKMTALKEKLTRGVAAFTVAGEEELVQALQKHAATAEAEIAEAQAFSATLSAASLVVVQKRPAPETEEEPPRQKRRTGDAGDKADLQDPELEQSLTTVLSLATNYLDDPDPPSPELADWAATLETNSTIIADGLASRLLDFRRALALFAGTGRPEEAVLRKHIAWVDARRLLEKELRCLAARDHPVDPEVAELITAMRESTKSRVLQDSSGGDAVRRAKLLDSAIKFEDAVVEKMTALKEKLTRGAAVFFAGEEELVQAPLKHAATAEAEIAESQAFSAVFQCQPNSKSRGRRAVEAGAGDGDGGGAATTEATRLSYRQCLAARDHPVDPEVAALITAMRESTKSRVLQDSSGGDAVRRAKLLDSAIKFEDAVVEKMTALEKLTRGATAFAGEEELMQALQKHAATAEAEIMEAQAFSAVLLADANRAASPVVDVQKRPAPETETEEEEEPPRQRRRTSLTDSAAQD</sequence>
<feature type="region of interest" description="Disordered" evidence="2">
    <location>
        <begin position="396"/>
        <end position="415"/>
    </location>
</feature>
<feature type="region of interest" description="Disordered" evidence="2">
    <location>
        <begin position="536"/>
        <end position="575"/>
    </location>
</feature>
<accession>A0A0E0E9W4</accession>
<keyword evidence="4" id="KW-1185">Reference proteome</keyword>
<evidence type="ECO:0000256" key="1">
    <source>
        <dbReference type="SAM" id="Coils"/>
    </source>
</evidence>